<gene>
    <name evidence="2" type="ORF">CEXT_55151</name>
</gene>
<feature type="transmembrane region" description="Helical" evidence="1">
    <location>
        <begin position="41"/>
        <end position="57"/>
    </location>
</feature>
<dbReference type="EMBL" id="BPLR01016535">
    <property type="protein sequence ID" value="GIY84635.1"/>
    <property type="molecule type" value="Genomic_DNA"/>
</dbReference>
<keyword evidence="1" id="KW-0812">Transmembrane</keyword>
<keyword evidence="3" id="KW-1185">Reference proteome</keyword>
<evidence type="ECO:0000256" key="1">
    <source>
        <dbReference type="SAM" id="Phobius"/>
    </source>
</evidence>
<comment type="caution">
    <text evidence="2">The sequence shown here is derived from an EMBL/GenBank/DDBJ whole genome shotgun (WGS) entry which is preliminary data.</text>
</comment>
<name>A0AAV4WRS4_CAEEX</name>
<evidence type="ECO:0000313" key="2">
    <source>
        <dbReference type="EMBL" id="GIY84635.1"/>
    </source>
</evidence>
<dbReference type="AlphaFoldDB" id="A0AAV4WRS4"/>
<organism evidence="2 3">
    <name type="scientific">Caerostris extrusa</name>
    <name type="common">Bark spider</name>
    <name type="synonym">Caerostris bankana</name>
    <dbReference type="NCBI Taxonomy" id="172846"/>
    <lineage>
        <taxon>Eukaryota</taxon>
        <taxon>Metazoa</taxon>
        <taxon>Ecdysozoa</taxon>
        <taxon>Arthropoda</taxon>
        <taxon>Chelicerata</taxon>
        <taxon>Arachnida</taxon>
        <taxon>Araneae</taxon>
        <taxon>Araneomorphae</taxon>
        <taxon>Entelegynae</taxon>
        <taxon>Araneoidea</taxon>
        <taxon>Araneidae</taxon>
        <taxon>Caerostris</taxon>
    </lineage>
</organism>
<protein>
    <submittedName>
        <fullName evidence="2">Uncharacterized protein</fullName>
    </submittedName>
</protein>
<dbReference type="Proteomes" id="UP001054945">
    <property type="component" value="Unassembled WGS sequence"/>
</dbReference>
<reference evidence="2 3" key="1">
    <citation type="submission" date="2021-06" db="EMBL/GenBank/DDBJ databases">
        <title>Caerostris extrusa draft genome.</title>
        <authorList>
            <person name="Kono N."/>
            <person name="Arakawa K."/>
        </authorList>
    </citation>
    <scope>NUCLEOTIDE SEQUENCE [LARGE SCALE GENOMIC DNA]</scope>
</reference>
<sequence>MRIIKNRSICNSHGTQTTRRSSLVHKKAAVIYGIPRTSCRIRFIHLLMALLMVIRWLKRVLLQTKALFFPPFWYSGGMGTLFWEQSRGFFFFFLRAASHIVEEKGHPNEFEF</sequence>
<accession>A0AAV4WRS4</accession>
<feature type="transmembrane region" description="Helical" evidence="1">
    <location>
        <begin position="72"/>
        <end position="94"/>
    </location>
</feature>
<keyword evidence="1" id="KW-1133">Transmembrane helix</keyword>
<keyword evidence="1" id="KW-0472">Membrane</keyword>
<evidence type="ECO:0000313" key="3">
    <source>
        <dbReference type="Proteomes" id="UP001054945"/>
    </source>
</evidence>
<proteinExistence type="predicted"/>